<protein>
    <submittedName>
        <fullName evidence="1">Uncharacterized protein</fullName>
    </submittedName>
</protein>
<sequence>MEEVYGRIVMATVMEKDVLLNFVARVLAKVTVIVGSEEPPHQDRVALARIRNFLYKSYPEALDFEVILDEIKCIESKYQ</sequence>
<reference evidence="1 2" key="1">
    <citation type="submission" date="2020-02" db="EMBL/GenBank/DDBJ databases">
        <title>Pelistega sp. NLN82 were isolated from wild rodents of the Hainan Island.</title>
        <authorList>
            <person name="Niu N."/>
            <person name="Zhou J."/>
        </authorList>
    </citation>
    <scope>NUCLEOTIDE SEQUENCE [LARGE SCALE GENOMIC DNA]</scope>
    <source>
        <strain evidence="1 2">NLN82</strain>
    </source>
</reference>
<keyword evidence="2" id="KW-1185">Reference proteome</keyword>
<evidence type="ECO:0000313" key="1">
    <source>
        <dbReference type="EMBL" id="NEN76088.1"/>
    </source>
</evidence>
<dbReference type="EMBL" id="JAAGYR010000013">
    <property type="protein sequence ID" value="NEN76088.1"/>
    <property type="molecule type" value="Genomic_DNA"/>
</dbReference>
<dbReference type="RefSeq" id="WP_163764592.1">
    <property type="nucleotide sequence ID" value="NZ_JAAGYR010000013.1"/>
</dbReference>
<organism evidence="1 2">
    <name type="scientific">Pelistega ratti</name>
    <dbReference type="NCBI Taxonomy" id="2652177"/>
    <lineage>
        <taxon>Bacteria</taxon>
        <taxon>Pseudomonadati</taxon>
        <taxon>Pseudomonadota</taxon>
        <taxon>Betaproteobacteria</taxon>
        <taxon>Burkholderiales</taxon>
        <taxon>Alcaligenaceae</taxon>
        <taxon>Pelistega</taxon>
    </lineage>
</organism>
<comment type="caution">
    <text evidence="1">The sequence shown here is derived from an EMBL/GenBank/DDBJ whole genome shotgun (WGS) entry which is preliminary data.</text>
</comment>
<name>A0A6L9Y8C8_9BURK</name>
<accession>A0A6L9Y8C8</accession>
<evidence type="ECO:0000313" key="2">
    <source>
        <dbReference type="Proteomes" id="UP000477651"/>
    </source>
</evidence>
<proteinExistence type="predicted"/>
<dbReference type="AlphaFoldDB" id="A0A6L9Y8C8"/>
<dbReference type="Proteomes" id="UP000477651">
    <property type="component" value="Unassembled WGS sequence"/>
</dbReference>
<gene>
    <name evidence="1" type="ORF">F9B74_07105</name>
</gene>